<reference evidence="2 3" key="1">
    <citation type="submission" date="2019-04" db="EMBL/GenBank/DDBJ databases">
        <title>Aspergillus burnettii sp. nov., novel species from soil in southeast Queensland.</title>
        <authorList>
            <person name="Gilchrist C.L.M."/>
            <person name="Pitt J.I."/>
            <person name="Lange L."/>
            <person name="Lacey H.J."/>
            <person name="Vuong D."/>
            <person name="Midgley D.J."/>
            <person name="Greenfield P."/>
            <person name="Bradbury M."/>
            <person name="Lacey E."/>
            <person name="Busk P.K."/>
            <person name="Pilgaard B."/>
            <person name="Chooi Y.H."/>
            <person name="Piggott A.M."/>
        </authorList>
    </citation>
    <scope>NUCLEOTIDE SEQUENCE [LARGE SCALE GENOMIC DNA]</scope>
    <source>
        <strain evidence="2 3">FRR 5400</strain>
    </source>
</reference>
<feature type="compositionally biased region" description="Low complexity" evidence="1">
    <location>
        <begin position="46"/>
        <end position="58"/>
    </location>
</feature>
<evidence type="ECO:0000256" key="1">
    <source>
        <dbReference type="SAM" id="MobiDB-lite"/>
    </source>
</evidence>
<dbReference type="EMBL" id="SPNV01000098">
    <property type="protein sequence ID" value="KAF5861476.1"/>
    <property type="molecule type" value="Genomic_DNA"/>
</dbReference>
<keyword evidence="3" id="KW-1185">Reference proteome</keyword>
<protein>
    <submittedName>
        <fullName evidence="2">Uncharacterized protein</fullName>
    </submittedName>
</protein>
<feature type="region of interest" description="Disordered" evidence="1">
    <location>
        <begin position="1"/>
        <end position="60"/>
    </location>
</feature>
<feature type="compositionally biased region" description="Basic residues" evidence="1">
    <location>
        <begin position="8"/>
        <end position="17"/>
    </location>
</feature>
<feature type="region of interest" description="Disordered" evidence="1">
    <location>
        <begin position="78"/>
        <end position="123"/>
    </location>
</feature>
<comment type="caution">
    <text evidence="2">The sequence shown here is derived from an EMBL/GenBank/DDBJ whole genome shotgun (WGS) entry which is preliminary data.</text>
</comment>
<gene>
    <name evidence="2" type="ORF">ETB97_012880</name>
</gene>
<dbReference type="OMA" id="WMYEVED"/>
<accession>A0A8H6A445</accession>
<evidence type="ECO:0000313" key="3">
    <source>
        <dbReference type="Proteomes" id="UP000541154"/>
    </source>
</evidence>
<accession>A0A5N6GBG7</accession>
<dbReference type="Proteomes" id="UP000541154">
    <property type="component" value="Unassembled WGS sequence"/>
</dbReference>
<organism evidence="2 3">
    <name type="scientific">Petromyces alliaceus</name>
    <name type="common">Aspergillus alliaceus</name>
    <dbReference type="NCBI Taxonomy" id="209559"/>
    <lineage>
        <taxon>Eukaryota</taxon>
        <taxon>Fungi</taxon>
        <taxon>Dikarya</taxon>
        <taxon>Ascomycota</taxon>
        <taxon>Pezizomycotina</taxon>
        <taxon>Eurotiomycetes</taxon>
        <taxon>Eurotiomycetidae</taxon>
        <taxon>Eurotiales</taxon>
        <taxon>Aspergillaceae</taxon>
        <taxon>Aspergillus</taxon>
        <taxon>Aspergillus subgen. Circumdati</taxon>
    </lineage>
</organism>
<evidence type="ECO:0000313" key="2">
    <source>
        <dbReference type="EMBL" id="KAF5861476.1"/>
    </source>
</evidence>
<dbReference type="AlphaFoldDB" id="A0A5N6GBG7"/>
<feature type="compositionally biased region" description="Polar residues" evidence="1">
    <location>
        <begin position="18"/>
        <end position="31"/>
    </location>
</feature>
<proteinExistence type="predicted"/>
<sequence length="179" mass="19299">MGTTVRRNLFHHHHLSKRSVSVAPSNASAQGGTNGGLPGLSSHNMSSAPSEPSQSSSSGMVDAGEIVVKDNNGTYKLDIPILPPVVGEDEDEMEGIKEDGAARGSGATGADTTAQTEISGREKEKIEASLVELMYRNRNRQMSSEPAEILNLIHQSLRHKVASLDEDNWIYESEPDSRF</sequence>
<name>A0A5N6GBG7_PETAA</name>